<comment type="catalytic activity">
    <reaction evidence="2 8">
        <text>Release of an N-terminal amino acid, preferentially leucine, but not glutamic or aspartic acids.</text>
        <dbReference type="EC" id="3.4.11.10"/>
    </reaction>
</comment>
<keyword evidence="5 8" id="KW-0645">Protease</keyword>
<comment type="catalytic activity">
    <reaction evidence="1 8">
        <text>Release of an N-terminal amino acid, Xaa-|-Yaa-, in which Xaa is preferably Leu, but may be other amino acids including Pro although not Arg or Lys, and Yaa may be Pro. Amino acid amides and methyl esters are also readily hydrolyzed, but rates on arylamides are exceedingly low.</text>
        <dbReference type="EC" id="3.4.11.1"/>
    </reaction>
</comment>
<evidence type="ECO:0000256" key="7">
    <source>
        <dbReference type="ARBA" id="ARBA00023211"/>
    </source>
</evidence>
<organism evidence="10 11">
    <name type="scientific">Lysobacter defluvii IMMIB APB-9 = DSM 18482</name>
    <dbReference type="NCBI Taxonomy" id="1385515"/>
    <lineage>
        <taxon>Bacteria</taxon>
        <taxon>Pseudomonadati</taxon>
        <taxon>Pseudomonadota</taxon>
        <taxon>Gammaproteobacteria</taxon>
        <taxon>Lysobacterales</taxon>
        <taxon>Lysobacteraceae</taxon>
        <taxon>Novilysobacter</taxon>
    </lineage>
</organism>
<dbReference type="RefSeq" id="WP_036136515.1">
    <property type="nucleotide sequence ID" value="NZ_AVBH01000036.1"/>
</dbReference>
<dbReference type="GO" id="GO:0006508">
    <property type="term" value="P:proteolysis"/>
    <property type="evidence" value="ECO:0007669"/>
    <property type="project" value="UniProtKB-KW"/>
</dbReference>
<dbReference type="GO" id="GO:0030145">
    <property type="term" value="F:manganese ion binding"/>
    <property type="evidence" value="ECO:0007669"/>
    <property type="project" value="UniProtKB-UniRule"/>
</dbReference>
<dbReference type="Gene3D" id="3.40.630.10">
    <property type="entry name" value="Zn peptidases"/>
    <property type="match status" value="1"/>
</dbReference>
<dbReference type="InterPro" id="IPR043472">
    <property type="entry name" value="Macro_dom-like"/>
</dbReference>
<dbReference type="Pfam" id="PF00883">
    <property type="entry name" value="Peptidase_M17"/>
    <property type="match status" value="1"/>
</dbReference>
<name>A0A0A0M7G9_9GAMM</name>
<dbReference type="SUPFAM" id="SSF52949">
    <property type="entry name" value="Macro domain-like"/>
    <property type="match status" value="1"/>
</dbReference>
<dbReference type="InterPro" id="IPR011356">
    <property type="entry name" value="Leucine_aapep/pepB"/>
</dbReference>
<gene>
    <name evidence="8" type="primary">pepA</name>
    <name evidence="10" type="ORF">N791_12515</name>
</gene>
<comment type="function">
    <text evidence="8">Presumably involved in the processing and regular turnover of intracellular proteins. Catalyzes the removal of unsubstituted N-terminal amino acids from various peptides.</text>
</comment>
<evidence type="ECO:0000259" key="9">
    <source>
        <dbReference type="PROSITE" id="PS00631"/>
    </source>
</evidence>
<dbReference type="EMBL" id="AVBH01000036">
    <property type="protein sequence ID" value="KGO99000.1"/>
    <property type="molecule type" value="Genomic_DNA"/>
</dbReference>
<dbReference type="PANTHER" id="PTHR11963">
    <property type="entry name" value="LEUCINE AMINOPEPTIDASE-RELATED"/>
    <property type="match status" value="1"/>
</dbReference>
<dbReference type="OrthoDB" id="9809354at2"/>
<dbReference type="Proteomes" id="UP000030003">
    <property type="component" value="Unassembled WGS sequence"/>
</dbReference>
<feature type="active site" evidence="8">
    <location>
        <position position="281"/>
    </location>
</feature>
<dbReference type="PROSITE" id="PS00631">
    <property type="entry name" value="CYTOSOL_AP"/>
    <property type="match status" value="1"/>
</dbReference>
<feature type="binding site" evidence="8">
    <location>
        <position position="292"/>
    </location>
    <ligand>
        <name>Mn(2+)</name>
        <dbReference type="ChEBI" id="CHEBI:29035"/>
        <label>2</label>
    </ligand>
</feature>
<keyword evidence="11" id="KW-1185">Reference proteome</keyword>
<feature type="active site" evidence="8">
    <location>
        <position position="355"/>
    </location>
</feature>
<keyword evidence="6 8" id="KW-0378">Hydrolase</keyword>
<evidence type="ECO:0000256" key="4">
    <source>
        <dbReference type="ARBA" id="ARBA00022438"/>
    </source>
</evidence>
<evidence type="ECO:0000256" key="6">
    <source>
        <dbReference type="ARBA" id="ARBA00022801"/>
    </source>
</evidence>
<comment type="subcellular location">
    <subcellularLocation>
        <location evidence="8">Cytoplasm</location>
    </subcellularLocation>
</comment>
<keyword evidence="4 8" id="KW-0031">Aminopeptidase</keyword>
<sequence length="502" mass="52403">MALEFDLFHGDAASQQADCVVVGAFADNSLPPAGKALDAASRGRLAKLLGRGDASGKTGRTALLHDLDGIAAPRVLVVGLGESAKFGAAQYLKAVADAAGALKTGPVSHALFTLSDAPVQGHDAAWTVRQAVIASDHACYRYTATLGKDNKAREGEPGLRRLSVLAAGDGAEDALAQGQAIAAGVKFARELGNLPPNICNPAYLADQAREFTGRFDNTSVEVLDDADMEKLGMGSLLAVARGSANRPRLIAMKYDGAGDDSQPYVLVGKGLTFDTGGINLKVQGGIEEMKFDMCGGATVMGTFVAAVGMKLPVNLVAIVAAVENMPDADAYRPSDVLTSMSGKTIEVGNTDAEGRLVLCDALTWSQKFKPAALVDVATLTGACMVALGKYATGLMSKDDELAAELLSAGEQAFDRAWRLPLWDEYQTMLESSFADMNNIGGRWAGAVTAGCFLSRFTEGQRWAHLDIAGSGSDEGKRGMATGRPVGLLSQWLVDRAANRAAA</sequence>
<protein>
    <recommendedName>
        <fullName evidence="8">Probable cytosol aminopeptidase</fullName>
        <ecNumber evidence="8">3.4.11.1</ecNumber>
    </recommendedName>
    <alternativeName>
        <fullName evidence="8">Leucine aminopeptidase</fullName>
        <shortName evidence="8">LAP</shortName>
        <ecNumber evidence="8">3.4.11.10</ecNumber>
    </alternativeName>
    <alternativeName>
        <fullName evidence="8">Leucyl aminopeptidase</fullName>
    </alternativeName>
</protein>
<proteinExistence type="inferred from homology"/>
<dbReference type="InterPro" id="IPR000819">
    <property type="entry name" value="Peptidase_M17_C"/>
</dbReference>
<dbReference type="AlphaFoldDB" id="A0A0A0M7G9"/>
<comment type="caution">
    <text evidence="10">The sequence shown here is derived from an EMBL/GenBank/DDBJ whole genome shotgun (WGS) entry which is preliminary data.</text>
</comment>
<dbReference type="GO" id="GO:0005737">
    <property type="term" value="C:cytoplasm"/>
    <property type="evidence" value="ECO:0007669"/>
    <property type="project" value="UniProtKB-SubCell"/>
</dbReference>
<dbReference type="eggNOG" id="COG0260">
    <property type="taxonomic scope" value="Bacteria"/>
</dbReference>
<feature type="binding site" evidence="8">
    <location>
        <position position="274"/>
    </location>
    <ligand>
        <name>Mn(2+)</name>
        <dbReference type="ChEBI" id="CHEBI:29035"/>
        <label>2</label>
    </ligand>
</feature>
<dbReference type="InterPro" id="IPR023042">
    <property type="entry name" value="Peptidase_M17_leu_NH2_pept"/>
</dbReference>
<reference evidence="10 11" key="1">
    <citation type="submission" date="2013-08" db="EMBL/GenBank/DDBJ databases">
        <title>Genomic analysis of Lysobacter defluvii.</title>
        <authorList>
            <person name="Wang Q."/>
            <person name="Wang G."/>
        </authorList>
    </citation>
    <scope>NUCLEOTIDE SEQUENCE [LARGE SCALE GENOMIC DNA]</scope>
    <source>
        <strain evidence="10 11">IMMIB APB-9</strain>
    </source>
</reference>
<evidence type="ECO:0000313" key="10">
    <source>
        <dbReference type="EMBL" id="KGO99000.1"/>
    </source>
</evidence>
<dbReference type="NCBIfam" id="NF002074">
    <property type="entry name" value="PRK00913.1-4"/>
    <property type="match status" value="1"/>
</dbReference>
<dbReference type="SUPFAM" id="SSF53187">
    <property type="entry name" value="Zn-dependent exopeptidases"/>
    <property type="match status" value="1"/>
</dbReference>
<evidence type="ECO:0000256" key="1">
    <source>
        <dbReference type="ARBA" id="ARBA00000135"/>
    </source>
</evidence>
<dbReference type="PRINTS" id="PR00481">
    <property type="entry name" value="LAMNOPPTDASE"/>
</dbReference>
<evidence type="ECO:0000256" key="2">
    <source>
        <dbReference type="ARBA" id="ARBA00000967"/>
    </source>
</evidence>
<dbReference type="EC" id="3.4.11.1" evidence="8"/>
<dbReference type="EC" id="3.4.11.10" evidence="8"/>
<evidence type="ECO:0000313" key="11">
    <source>
        <dbReference type="Proteomes" id="UP000030003"/>
    </source>
</evidence>
<accession>A0A0A0M7G9</accession>
<feature type="binding site" evidence="8">
    <location>
        <position position="353"/>
    </location>
    <ligand>
        <name>Mn(2+)</name>
        <dbReference type="ChEBI" id="CHEBI:29035"/>
        <label>2</label>
    </ligand>
</feature>
<dbReference type="STRING" id="1385515.GCA_000423325_02036"/>
<feature type="binding site" evidence="8">
    <location>
        <position position="353"/>
    </location>
    <ligand>
        <name>Mn(2+)</name>
        <dbReference type="ChEBI" id="CHEBI:29035"/>
        <label>1</label>
    </ligand>
</feature>
<comment type="cofactor">
    <cofactor evidence="8">
        <name>Mn(2+)</name>
        <dbReference type="ChEBI" id="CHEBI:29035"/>
    </cofactor>
    <text evidence="8">Binds 2 manganese ions per subunit.</text>
</comment>
<dbReference type="HAMAP" id="MF_00181">
    <property type="entry name" value="Cytosol_peptidase_M17"/>
    <property type="match status" value="1"/>
</dbReference>
<dbReference type="GO" id="GO:0070006">
    <property type="term" value="F:metalloaminopeptidase activity"/>
    <property type="evidence" value="ECO:0007669"/>
    <property type="project" value="InterPro"/>
</dbReference>
<feature type="binding site" evidence="8">
    <location>
        <position position="351"/>
    </location>
    <ligand>
        <name>Mn(2+)</name>
        <dbReference type="ChEBI" id="CHEBI:29035"/>
        <label>1</label>
    </ligand>
</feature>
<feature type="domain" description="Cytosol aminopeptidase" evidence="9">
    <location>
        <begin position="349"/>
        <end position="356"/>
    </location>
</feature>
<dbReference type="InterPro" id="IPR008283">
    <property type="entry name" value="Peptidase_M17_N"/>
</dbReference>
<keyword evidence="8" id="KW-0963">Cytoplasm</keyword>
<evidence type="ECO:0000256" key="5">
    <source>
        <dbReference type="ARBA" id="ARBA00022670"/>
    </source>
</evidence>
<dbReference type="Pfam" id="PF02789">
    <property type="entry name" value="Peptidase_M17_N"/>
    <property type="match status" value="1"/>
</dbReference>
<keyword evidence="7 8" id="KW-0464">Manganese</keyword>
<feature type="binding site" evidence="8">
    <location>
        <position position="269"/>
    </location>
    <ligand>
        <name>Mn(2+)</name>
        <dbReference type="ChEBI" id="CHEBI:29035"/>
        <label>2</label>
    </ligand>
</feature>
<keyword evidence="8" id="KW-0479">Metal-binding</keyword>
<dbReference type="CDD" id="cd00433">
    <property type="entry name" value="Peptidase_M17"/>
    <property type="match status" value="1"/>
</dbReference>
<feature type="binding site" evidence="8">
    <location>
        <position position="274"/>
    </location>
    <ligand>
        <name>Mn(2+)</name>
        <dbReference type="ChEBI" id="CHEBI:29035"/>
        <label>1</label>
    </ligand>
</feature>
<evidence type="ECO:0000256" key="3">
    <source>
        <dbReference type="ARBA" id="ARBA00009528"/>
    </source>
</evidence>
<dbReference type="PANTHER" id="PTHR11963:SF23">
    <property type="entry name" value="CYTOSOL AMINOPEPTIDASE"/>
    <property type="match status" value="1"/>
</dbReference>
<evidence type="ECO:0000256" key="8">
    <source>
        <dbReference type="HAMAP-Rule" id="MF_00181"/>
    </source>
</evidence>
<dbReference type="Gene3D" id="3.40.220.10">
    <property type="entry name" value="Leucine Aminopeptidase, subunit E, domain 1"/>
    <property type="match status" value="1"/>
</dbReference>
<comment type="similarity">
    <text evidence="3 8">Belongs to the peptidase M17 family.</text>
</comment>